<feature type="region of interest" description="Disordered" evidence="1">
    <location>
        <begin position="1"/>
        <end position="53"/>
    </location>
</feature>
<feature type="compositionally biased region" description="Basic residues" evidence="1">
    <location>
        <begin position="1"/>
        <end position="13"/>
    </location>
</feature>
<gene>
    <name evidence="2" type="ORF">JK636_09270</name>
</gene>
<dbReference type="EMBL" id="JAESWC010000002">
    <property type="protein sequence ID" value="MBL4935949.1"/>
    <property type="molecule type" value="Genomic_DNA"/>
</dbReference>
<evidence type="ECO:0000313" key="2">
    <source>
        <dbReference type="EMBL" id="MBL4935949.1"/>
    </source>
</evidence>
<comment type="caution">
    <text evidence="2">The sequence shown here is derived from an EMBL/GenBank/DDBJ whole genome shotgun (WGS) entry which is preliminary data.</text>
</comment>
<name>A0ABS1T9D5_9CLOT</name>
<reference evidence="2 3" key="1">
    <citation type="submission" date="2021-01" db="EMBL/GenBank/DDBJ databases">
        <title>Genome public.</title>
        <authorList>
            <person name="Liu C."/>
            <person name="Sun Q."/>
        </authorList>
    </citation>
    <scope>NUCLEOTIDE SEQUENCE [LARGE SCALE GENOMIC DNA]</scope>
    <source>
        <strain evidence="2 3">YIM B02515</strain>
    </source>
</reference>
<evidence type="ECO:0000313" key="3">
    <source>
        <dbReference type="Proteomes" id="UP000632377"/>
    </source>
</evidence>
<sequence>MDNNKGLRKTRHKSNPELRKIHFQNGGHFGIENGHKIGMHEPEKHSLQANSEK</sequence>
<dbReference type="RefSeq" id="WP_202748531.1">
    <property type="nucleotide sequence ID" value="NZ_JAESWC010000002.1"/>
</dbReference>
<accession>A0ABS1T9D5</accession>
<organism evidence="2 3">
    <name type="scientific">Clostridium rhizosphaerae</name>
    <dbReference type="NCBI Taxonomy" id="2803861"/>
    <lineage>
        <taxon>Bacteria</taxon>
        <taxon>Bacillati</taxon>
        <taxon>Bacillota</taxon>
        <taxon>Clostridia</taxon>
        <taxon>Eubacteriales</taxon>
        <taxon>Clostridiaceae</taxon>
        <taxon>Clostridium</taxon>
    </lineage>
</organism>
<keyword evidence="3" id="KW-1185">Reference proteome</keyword>
<protein>
    <submittedName>
        <fullName evidence="2">Uncharacterized protein</fullName>
    </submittedName>
</protein>
<proteinExistence type="predicted"/>
<evidence type="ECO:0000256" key="1">
    <source>
        <dbReference type="SAM" id="MobiDB-lite"/>
    </source>
</evidence>
<feature type="compositionally biased region" description="Basic and acidic residues" evidence="1">
    <location>
        <begin position="33"/>
        <end position="53"/>
    </location>
</feature>
<dbReference type="Proteomes" id="UP000632377">
    <property type="component" value="Unassembled WGS sequence"/>
</dbReference>